<dbReference type="AlphaFoldDB" id="A0A2H0K8Y4"/>
<evidence type="ECO:0000313" key="1">
    <source>
        <dbReference type="EMBL" id="PIQ66834.1"/>
    </source>
</evidence>
<protein>
    <submittedName>
        <fullName evidence="1">Uncharacterized protein</fullName>
    </submittedName>
</protein>
<proteinExistence type="predicted"/>
<evidence type="ECO:0000313" key="2">
    <source>
        <dbReference type="Proteomes" id="UP000229834"/>
    </source>
</evidence>
<dbReference type="Proteomes" id="UP000229834">
    <property type="component" value="Unassembled WGS sequence"/>
</dbReference>
<gene>
    <name evidence="1" type="ORF">COV95_02000</name>
</gene>
<dbReference type="EMBL" id="PCVC01000057">
    <property type="protein sequence ID" value="PIQ66834.1"/>
    <property type="molecule type" value="Genomic_DNA"/>
</dbReference>
<name>A0A2H0K8Y4_9BACT</name>
<sequence length="66" mass="8021">MLIGIQYTHFEFYGNRVKRVKKVSILWSPLPRWNLGRGDHLWKRSLIFCFINLLDRNIGYDIINRE</sequence>
<reference evidence="1 2" key="1">
    <citation type="submission" date="2017-09" db="EMBL/GenBank/DDBJ databases">
        <title>Depth-based differentiation of microbial function through sediment-hosted aquifers and enrichment of novel symbionts in the deep terrestrial subsurface.</title>
        <authorList>
            <person name="Probst A.J."/>
            <person name="Ladd B."/>
            <person name="Jarett J.K."/>
            <person name="Geller-Mcgrath D.E."/>
            <person name="Sieber C.M."/>
            <person name="Emerson J.B."/>
            <person name="Anantharaman K."/>
            <person name="Thomas B.C."/>
            <person name="Malmstrom R."/>
            <person name="Stieglmeier M."/>
            <person name="Klingl A."/>
            <person name="Woyke T."/>
            <person name="Ryan C.M."/>
            <person name="Banfield J.F."/>
        </authorList>
    </citation>
    <scope>NUCLEOTIDE SEQUENCE [LARGE SCALE GENOMIC DNA]</scope>
    <source>
        <strain evidence="1">CG11_big_fil_rev_8_21_14_0_20_40_24</strain>
    </source>
</reference>
<organism evidence="1 2">
    <name type="scientific">Candidatus Zambryskibacteria bacterium CG11_big_fil_rev_8_21_14_0_20_40_24</name>
    <dbReference type="NCBI Taxonomy" id="1975116"/>
    <lineage>
        <taxon>Bacteria</taxon>
        <taxon>Candidatus Zambryskiibacteriota</taxon>
    </lineage>
</organism>
<accession>A0A2H0K8Y4</accession>
<comment type="caution">
    <text evidence="1">The sequence shown here is derived from an EMBL/GenBank/DDBJ whole genome shotgun (WGS) entry which is preliminary data.</text>
</comment>